<keyword evidence="3" id="KW-1003">Cell membrane</keyword>
<feature type="transmembrane region" description="Helical" evidence="7">
    <location>
        <begin position="247"/>
        <end position="276"/>
    </location>
</feature>
<keyword evidence="5 7" id="KW-1133">Transmembrane helix</keyword>
<feature type="transmembrane region" description="Helical" evidence="7">
    <location>
        <begin position="103"/>
        <end position="123"/>
    </location>
</feature>
<comment type="caution">
    <text evidence="9">The sequence shown here is derived from an EMBL/GenBank/DDBJ whole genome shotgun (WGS) entry which is preliminary data.</text>
</comment>
<dbReference type="CDD" id="cd06261">
    <property type="entry name" value="TM_PBP2"/>
    <property type="match status" value="1"/>
</dbReference>
<comment type="subcellular location">
    <subcellularLocation>
        <location evidence="1 7">Cell membrane</location>
        <topology evidence="1 7">Multi-pass membrane protein</topology>
    </subcellularLocation>
</comment>
<dbReference type="InterPro" id="IPR035906">
    <property type="entry name" value="MetI-like_sf"/>
</dbReference>
<keyword evidence="10" id="KW-1185">Reference proteome</keyword>
<feature type="transmembrane region" description="Helical" evidence="7">
    <location>
        <begin position="7"/>
        <end position="26"/>
    </location>
</feature>
<evidence type="ECO:0000256" key="6">
    <source>
        <dbReference type="ARBA" id="ARBA00023136"/>
    </source>
</evidence>
<dbReference type="PROSITE" id="PS50928">
    <property type="entry name" value="ABC_TM1"/>
    <property type="match status" value="1"/>
</dbReference>
<sequence length="289" mass="32348">MLRKLTPYLFVLPLLGFMAVFTYIPILQSVNLSFREWDFMSPTKPWVGLDNYRLLLSSRDFWNSLKVTAVFALISVPLRLALALAVASFLIRETPVSRITRGAIFLPAVTSTVSIAVVFSWVFSTDYGAINGFLQMLGFDKVPWMQDPQLALYVIIFVNTWKQLGYDVIIYTAGLQAISMEYYDAAAVDGGGRFHVFRRVTFPLVMPTTYFLLVISVIDAFQVFTIVDVMTRGGPAGATDMIVNMLYRVGFTLFDIGTGSALAVLLFIFLIALAVVKARVIGRRVHYDS</sequence>
<evidence type="ECO:0000313" key="10">
    <source>
        <dbReference type="Proteomes" id="UP001595632"/>
    </source>
</evidence>
<dbReference type="RefSeq" id="WP_275630819.1">
    <property type="nucleotide sequence ID" value="NZ_JARGYD010000001.1"/>
</dbReference>
<dbReference type="Pfam" id="PF00528">
    <property type="entry name" value="BPD_transp_1"/>
    <property type="match status" value="1"/>
</dbReference>
<feature type="domain" description="ABC transmembrane type-1" evidence="8">
    <location>
        <begin position="61"/>
        <end position="277"/>
    </location>
</feature>
<proteinExistence type="inferred from homology"/>
<evidence type="ECO:0000313" key="9">
    <source>
        <dbReference type="EMBL" id="MFC3143535.1"/>
    </source>
</evidence>
<organism evidence="9 10">
    <name type="scientific">Psychromarinibacter halotolerans</name>
    <dbReference type="NCBI Taxonomy" id="1775175"/>
    <lineage>
        <taxon>Bacteria</taxon>
        <taxon>Pseudomonadati</taxon>
        <taxon>Pseudomonadota</taxon>
        <taxon>Alphaproteobacteria</taxon>
        <taxon>Rhodobacterales</taxon>
        <taxon>Paracoccaceae</taxon>
        <taxon>Psychromarinibacter</taxon>
    </lineage>
</organism>
<evidence type="ECO:0000256" key="4">
    <source>
        <dbReference type="ARBA" id="ARBA00022692"/>
    </source>
</evidence>
<dbReference type="PANTHER" id="PTHR30193:SF37">
    <property type="entry name" value="INNER MEMBRANE ABC TRANSPORTER PERMEASE PROTEIN YCJO"/>
    <property type="match status" value="1"/>
</dbReference>
<keyword evidence="6 7" id="KW-0472">Membrane</keyword>
<dbReference type="SUPFAM" id="SSF161098">
    <property type="entry name" value="MetI-like"/>
    <property type="match status" value="1"/>
</dbReference>
<evidence type="ECO:0000256" key="2">
    <source>
        <dbReference type="ARBA" id="ARBA00022448"/>
    </source>
</evidence>
<reference evidence="10" key="1">
    <citation type="journal article" date="2019" name="Int. J. Syst. Evol. Microbiol.">
        <title>The Global Catalogue of Microorganisms (GCM) 10K type strain sequencing project: providing services to taxonomists for standard genome sequencing and annotation.</title>
        <authorList>
            <consortium name="The Broad Institute Genomics Platform"/>
            <consortium name="The Broad Institute Genome Sequencing Center for Infectious Disease"/>
            <person name="Wu L."/>
            <person name="Ma J."/>
        </authorList>
    </citation>
    <scope>NUCLEOTIDE SEQUENCE [LARGE SCALE GENOMIC DNA]</scope>
    <source>
        <strain evidence="10">KCTC 52366</strain>
    </source>
</reference>
<dbReference type="Proteomes" id="UP001595632">
    <property type="component" value="Unassembled WGS sequence"/>
</dbReference>
<dbReference type="EMBL" id="JBHRTB010000010">
    <property type="protein sequence ID" value="MFC3143535.1"/>
    <property type="molecule type" value="Genomic_DNA"/>
</dbReference>
<evidence type="ECO:0000259" key="8">
    <source>
        <dbReference type="PROSITE" id="PS50928"/>
    </source>
</evidence>
<comment type="similarity">
    <text evidence="7">Belongs to the binding-protein-dependent transport system permease family.</text>
</comment>
<dbReference type="PANTHER" id="PTHR30193">
    <property type="entry name" value="ABC TRANSPORTER PERMEASE PROTEIN"/>
    <property type="match status" value="1"/>
</dbReference>
<dbReference type="InterPro" id="IPR000515">
    <property type="entry name" value="MetI-like"/>
</dbReference>
<name>A0ABV7GQ11_9RHOB</name>
<evidence type="ECO:0000256" key="3">
    <source>
        <dbReference type="ARBA" id="ARBA00022475"/>
    </source>
</evidence>
<feature type="transmembrane region" description="Helical" evidence="7">
    <location>
        <begin position="69"/>
        <end position="91"/>
    </location>
</feature>
<evidence type="ECO:0000256" key="5">
    <source>
        <dbReference type="ARBA" id="ARBA00022989"/>
    </source>
</evidence>
<keyword evidence="2 7" id="KW-0813">Transport</keyword>
<dbReference type="Gene3D" id="1.10.3720.10">
    <property type="entry name" value="MetI-like"/>
    <property type="match status" value="1"/>
</dbReference>
<protein>
    <submittedName>
        <fullName evidence="9">Carbohydrate ABC transporter permease</fullName>
    </submittedName>
</protein>
<keyword evidence="4 7" id="KW-0812">Transmembrane</keyword>
<gene>
    <name evidence="9" type="ORF">ACFOGP_12500</name>
</gene>
<dbReference type="InterPro" id="IPR051393">
    <property type="entry name" value="ABC_transporter_permease"/>
</dbReference>
<evidence type="ECO:0000256" key="1">
    <source>
        <dbReference type="ARBA" id="ARBA00004651"/>
    </source>
</evidence>
<accession>A0ABV7GQ11</accession>
<evidence type="ECO:0000256" key="7">
    <source>
        <dbReference type="RuleBase" id="RU363032"/>
    </source>
</evidence>